<dbReference type="PANTHER" id="PTHR13914:SF0">
    <property type="entry name" value="PROLINE DEHYDROGENASE 1, MITOCHONDRIAL"/>
    <property type="match status" value="1"/>
</dbReference>
<evidence type="ECO:0000256" key="1">
    <source>
        <dbReference type="ARBA" id="ARBA00023002"/>
    </source>
</evidence>
<sequence length="391" mass="44717">MNTDLIFDNTEIAFSLKSDSELERAYFLFKMISIEPLVKIGTAATNFAIKAHLPIEGLIRSTVFDHFCGGVNEEDCLPVIEKVYSKGVSSVLDYSVEGKANEKEFDSARNMIVKIIAFAKDNDAIPIAVFKPTAFGRSYLYKKLGKSEVLTTEEQDEWSRVVQRFDDVCVKAKKYDVAVLIDAEESWTQDAADELVTDLMAKYNTEKAIVFNTLQMYRHDRQAFLEEEHKKAKEGNYFLGYKLVRGAYMEKENDRAEEKGYASPICESKFATDQNFNNSLHYIMNNLDCISLFAGTHNEDSSYLLMRLMNEKGLENNDSRIWFGQLYGMSDHISFNLAHKGYNVAKYMPFGPVRDVMPYLIRRAEENTSVAGQTGRELALLTKEKKRRKHL</sequence>
<dbReference type="EMBL" id="FPKV01000002">
    <property type="protein sequence ID" value="SFZ91683.1"/>
    <property type="molecule type" value="Genomic_DNA"/>
</dbReference>
<dbReference type="AlphaFoldDB" id="A0A1K2IJ41"/>
<dbReference type="RefSeq" id="WP_072401211.1">
    <property type="nucleotide sequence ID" value="NZ_FPKV01000002.1"/>
</dbReference>
<dbReference type="STRING" id="369401.SAMN05428642_102221"/>
<proteinExistence type="predicted"/>
<dbReference type="Gene3D" id="3.20.20.220">
    <property type="match status" value="1"/>
</dbReference>
<dbReference type="InterPro" id="IPR002872">
    <property type="entry name" value="Proline_DH_dom"/>
</dbReference>
<dbReference type="GO" id="GO:0010133">
    <property type="term" value="P:L-proline catabolic process to L-glutamate"/>
    <property type="evidence" value="ECO:0007669"/>
    <property type="project" value="TreeGrafter"/>
</dbReference>
<protein>
    <submittedName>
        <fullName evidence="3">Proline dehydrogenase</fullName>
    </submittedName>
</protein>
<organism evidence="3 4">
    <name type="scientific">Flaviramulus basaltis</name>
    <dbReference type="NCBI Taxonomy" id="369401"/>
    <lineage>
        <taxon>Bacteria</taxon>
        <taxon>Pseudomonadati</taxon>
        <taxon>Bacteroidota</taxon>
        <taxon>Flavobacteriia</taxon>
        <taxon>Flavobacteriales</taxon>
        <taxon>Flavobacteriaceae</taxon>
        <taxon>Flaviramulus</taxon>
    </lineage>
</organism>
<dbReference type="Proteomes" id="UP000182544">
    <property type="component" value="Unassembled WGS sequence"/>
</dbReference>
<reference evidence="3 4" key="1">
    <citation type="submission" date="2016-10" db="EMBL/GenBank/DDBJ databases">
        <authorList>
            <person name="de Groot N.N."/>
        </authorList>
    </citation>
    <scope>NUCLEOTIDE SEQUENCE [LARGE SCALE GENOMIC DNA]</scope>
    <source>
        <strain evidence="3 4">DSM 18180</strain>
    </source>
</reference>
<feature type="domain" description="Proline dehydrogenase" evidence="2">
    <location>
        <begin position="78"/>
        <end position="374"/>
    </location>
</feature>
<dbReference type="GO" id="GO:0004657">
    <property type="term" value="F:proline dehydrogenase activity"/>
    <property type="evidence" value="ECO:0007669"/>
    <property type="project" value="InterPro"/>
</dbReference>
<dbReference type="OrthoDB" id="1401444at2"/>
<dbReference type="Pfam" id="PF01619">
    <property type="entry name" value="Pro_dh"/>
    <property type="match status" value="1"/>
</dbReference>
<dbReference type="InterPro" id="IPR015659">
    <property type="entry name" value="Proline_oxidase"/>
</dbReference>
<dbReference type="GO" id="GO:0071949">
    <property type="term" value="F:FAD binding"/>
    <property type="evidence" value="ECO:0007669"/>
    <property type="project" value="TreeGrafter"/>
</dbReference>
<name>A0A1K2IJ41_9FLAO</name>
<keyword evidence="4" id="KW-1185">Reference proteome</keyword>
<keyword evidence="1" id="KW-0560">Oxidoreductase</keyword>
<gene>
    <name evidence="3" type="ORF">SAMN05428642_102221</name>
</gene>
<dbReference type="PANTHER" id="PTHR13914">
    <property type="entry name" value="PROLINE OXIDASE"/>
    <property type="match status" value="1"/>
</dbReference>
<evidence type="ECO:0000313" key="4">
    <source>
        <dbReference type="Proteomes" id="UP000182544"/>
    </source>
</evidence>
<evidence type="ECO:0000259" key="2">
    <source>
        <dbReference type="Pfam" id="PF01619"/>
    </source>
</evidence>
<dbReference type="SUPFAM" id="SSF51730">
    <property type="entry name" value="FAD-linked oxidoreductase"/>
    <property type="match status" value="1"/>
</dbReference>
<evidence type="ECO:0000313" key="3">
    <source>
        <dbReference type="EMBL" id="SFZ91683.1"/>
    </source>
</evidence>
<dbReference type="InterPro" id="IPR029041">
    <property type="entry name" value="FAD-linked_oxidoreductase-like"/>
</dbReference>
<accession>A0A1K2IJ41</accession>